<feature type="domain" description="Reverse transcriptase" evidence="1">
    <location>
        <begin position="25"/>
        <end position="200"/>
    </location>
</feature>
<organism evidence="2 3">
    <name type="scientific">Lactuca sativa</name>
    <name type="common">Garden lettuce</name>
    <dbReference type="NCBI Taxonomy" id="4236"/>
    <lineage>
        <taxon>Eukaryota</taxon>
        <taxon>Viridiplantae</taxon>
        <taxon>Streptophyta</taxon>
        <taxon>Embryophyta</taxon>
        <taxon>Tracheophyta</taxon>
        <taxon>Spermatophyta</taxon>
        <taxon>Magnoliopsida</taxon>
        <taxon>eudicotyledons</taxon>
        <taxon>Gunneridae</taxon>
        <taxon>Pentapetalae</taxon>
        <taxon>asterids</taxon>
        <taxon>campanulids</taxon>
        <taxon>Asterales</taxon>
        <taxon>Asteraceae</taxon>
        <taxon>Cichorioideae</taxon>
        <taxon>Cichorieae</taxon>
        <taxon>Lactucinae</taxon>
        <taxon>Lactuca</taxon>
    </lineage>
</organism>
<dbReference type="PANTHER" id="PTHR33116">
    <property type="entry name" value="REVERSE TRANSCRIPTASE ZINC-BINDING DOMAIN-CONTAINING PROTEIN-RELATED-RELATED"/>
    <property type="match status" value="1"/>
</dbReference>
<proteinExistence type="predicted"/>
<dbReference type="CDD" id="cd01650">
    <property type="entry name" value="RT_nLTR_like"/>
    <property type="match status" value="1"/>
</dbReference>
<keyword evidence="3" id="KW-1185">Reference proteome</keyword>
<evidence type="ECO:0000313" key="3">
    <source>
        <dbReference type="Proteomes" id="UP000235145"/>
    </source>
</evidence>
<dbReference type="InterPro" id="IPR043502">
    <property type="entry name" value="DNA/RNA_pol_sf"/>
</dbReference>
<dbReference type="Proteomes" id="UP000235145">
    <property type="component" value="Unassembled WGS sequence"/>
</dbReference>
<dbReference type="InterPro" id="IPR000477">
    <property type="entry name" value="RT_dom"/>
</dbReference>
<dbReference type="AlphaFoldDB" id="A0A9R1VNY0"/>
<accession>A0A9R1VNY0</accession>
<gene>
    <name evidence="2" type="ORF">LSAT_V11C400217930</name>
</gene>
<dbReference type="PANTHER" id="PTHR33116:SF79">
    <property type="entry name" value="REVERSE TRANSCRIPTASE DOMAIN, ZINC FINGER, CCHC-TYPE-RELATED"/>
    <property type="match status" value="1"/>
</dbReference>
<reference evidence="2 3" key="1">
    <citation type="journal article" date="2017" name="Nat. Commun.">
        <title>Genome assembly with in vitro proximity ligation data and whole-genome triplication in lettuce.</title>
        <authorList>
            <person name="Reyes-Chin-Wo S."/>
            <person name="Wang Z."/>
            <person name="Yang X."/>
            <person name="Kozik A."/>
            <person name="Arikit S."/>
            <person name="Song C."/>
            <person name="Xia L."/>
            <person name="Froenicke L."/>
            <person name="Lavelle D.O."/>
            <person name="Truco M.J."/>
            <person name="Xia R."/>
            <person name="Zhu S."/>
            <person name="Xu C."/>
            <person name="Xu H."/>
            <person name="Xu X."/>
            <person name="Cox K."/>
            <person name="Korf I."/>
            <person name="Meyers B.C."/>
            <person name="Michelmore R.W."/>
        </authorList>
    </citation>
    <scope>NUCLEOTIDE SEQUENCE [LARGE SCALE GENOMIC DNA]</scope>
    <source>
        <strain evidence="3">cv. Salinas</strain>
        <tissue evidence="2">Seedlings</tissue>
    </source>
</reference>
<name>A0A9R1VNY0_LACSA</name>
<comment type="caution">
    <text evidence="2">The sequence shown here is derived from an EMBL/GenBank/DDBJ whole genome shotgun (WGS) entry which is preliminary data.</text>
</comment>
<protein>
    <recommendedName>
        <fullName evidence="1">Reverse transcriptase domain-containing protein</fullName>
    </recommendedName>
</protein>
<dbReference type="SUPFAM" id="SSF56672">
    <property type="entry name" value="DNA/RNA polymerases"/>
    <property type="match status" value="1"/>
</dbReference>
<evidence type="ECO:0000259" key="1">
    <source>
        <dbReference type="Pfam" id="PF00078"/>
    </source>
</evidence>
<dbReference type="Pfam" id="PF00078">
    <property type="entry name" value="RVT_1"/>
    <property type="match status" value="1"/>
</dbReference>
<dbReference type="EMBL" id="NBSK02000004">
    <property type="protein sequence ID" value="KAJ0210922.1"/>
    <property type="molecule type" value="Genomic_DNA"/>
</dbReference>
<sequence>MLHEKNERLLSRDFVSTSVKDPISLTDYRPISLIGCMYKIISKILALRLKKVIGGLIGDVQSAYVEGRSILDGPLVINELLSWAKKVQKKVLMFKYLDSILIQLGFGSKWRSWIHGCLTSVHTSVIINGSPTKEFEVSKGVRQGDPLSPFLFIIAMEGINVALEAARDKGIFKGIQIPNNGPILSHLFYADDALFVAKTLSFSGRLTLITSVLGNLPTYFFPLFKAPMAVTDALEKIRRRFLWGGDENNRKIHWVSWDKIVAPKSEGGLGVGSIRTLNTSLLVKWWWRLKVEKNSTWSYTIKGIHNIHKKPHDYLSSRNVPGVWKNIVAARTYLKKHGLEFEDIFKVHIKSRENSMFWFDRWLGMLPLQVNYPSLYELESRKNSFVADRFFEGTFEGHWSIRVDDTGESNNLINLHRDLDLVRMVPGEDQCRCNLDNRGTFSVSTMRKKIASKLSPSPLVPPPSTVLFSGHTKEDPFSGDCADHILLQCPFAHFVTDKILSWCSVQHNSFTSVGELLEYANGWGRNLKTRKRFVTICHRLVWNLRKLRNDRVFKGVFAKPGPGVEAVKSMVYFW</sequence>
<evidence type="ECO:0000313" key="2">
    <source>
        <dbReference type="EMBL" id="KAJ0210922.1"/>
    </source>
</evidence>